<sequence length="42" mass="4883">MAHFWFTNIFHQTTMALINLSGIQIRPKTLYTILRMQACTGI</sequence>
<proteinExistence type="predicted"/>
<dbReference type="AlphaFoldDB" id="A0A0A9C135"/>
<evidence type="ECO:0000313" key="1">
    <source>
        <dbReference type="EMBL" id="JAD70014.1"/>
    </source>
</evidence>
<name>A0A0A9C135_ARUDO</name>
<reference evidence="1" key="2">
    <citation type="journal article" date="2015" name="Data Brief">
        <title>Shoot transcriptome of the giant reed, Arundo donax.</title>
        <authorList>
            <person name="Barrero R.A."/>
            <person name="Guerrero F.D."/>
            <person name="Moolhuijzen P."/>
            <person name="Goolsby J.A."/>
            <person name="Tidwell J."/>
            <person name="Bellgard S.E."/>
            <person name="Bellgard M.I."/>
        </authorList>
    </citation>
    <scope>NUCLEOTIDE SEQUENCE</scope>
    <source>
        <tissue evidence="1">Shoot tissue taken approximately 20 cm above the soil surface</tissue>
    </source>
</reference>
<protein>
    <submittedName>
        <fullName evidence="1">Uncharacterized protein</fullName>
    </submittedName>
</protein>
<reference evidence="1" key="1">
    <citation type="submission" date="2014-09" db="EMBL/GenBank/DDBJ databases">
        <authorList>
            <person name="Magalhaes I.L.F."/>
            <person name="Oliveira U."/>
            <person name="Santos F.R."/>
            <person name="Vidigal T.H.D.A."/>
            <person name="Brescovit A.D."/>
            <person name="Santos A.J."/>
        </authorList>
    </citation>
    <scope>NUCLEOTIDE SEQUENCE</scope>
    <source>
        <tissue evidence="1">Shoot tissue taken approximately 20 cm above the soil surface</tissue>
    </source>
</reference>
<dbReference type="EMBL" id="GBRH01227881">
    <property type="protein sequence ID" value="JAD70014.1"/>
    <property type="molecule type" value="Transcribed_RNA"/>
</dbReference>
<organism evidence="1">
    <name type="scientific">Arundo donax</name>
    <name type="common">Giant reed</name>
    <name type="synonym">Donax arundinaceus</name>
    <dbReference type="NCBI Taxonomy" id="35708"/>
    <lineage>
        <taxon>Eukaryota</taxon>
        <taxon>Viridiplantae</taxon>
        <taxon>Streptophyta</taxon>
        <taxon>Embryophyta</taxon>
        <taxon>Tracheophyta</taxon>
        <taxon>Spermatophyta</taxon>
        <taxon>Magnoliopsida</taxon>
        <taxon>Liliopsida</taxon>
        <taxon>Poales</taxon>
        <taxon>Poaceae</taxon>
        <taxon>PACMAD clade</taxon>
        <taxon>Arundinoideae</taxon>
        <taxon>Arundineae</taxon>
        <taxon>Arundo</taxon>
    </lineage>
</organism>
<accession>A0A0A9C135</accession>